<gene>
    <name evidence="2" type="ORF">chiPu_0029103</name>
</gene>
<evidence type="ECO:0000313" key="2">
    <source>
        <dbReference type="EMBL" id="GCC44871.1"/>
    </source>
</evidence>
<feature type="compositionally biased region" description="Pro residues" evidence="1">
    <location>
        <begin position="64"/>
        <end position="77"/>
    </location>
</feature>
<evidence type="ECO:0000313" key="3">
    <source>
        <dbReference type="Proteomes" id="UP000287033"/>
    </source>
</evidence>
<dbReference type="EMBL" id="BEZZ01148186">
    <property type="protein sequence ID" value="GCC44871.1"/>
    <property type="molecule type" value="Genomic_DNA"/>
</dbReference>
<name>A0A401TQC6_CHIPU</name>
<organism evidence="2 3">
    <name type="scientific">Chiloscyllium punctatum</name>
    <name type="common">Brownbanded bambooshark</name>
    <name type="synonym">Hemiscyllium punctatum</name>
    <dbReference type="NCBI Taxonomy" id="137246"/>
    <lineage>
        <taxon>Eukaryota</taxon>
        <taxon>Metazoa</taxon>
        <taxon>Chordata</taxon>
        <taxon>Craniata</taxon>
        <taxon>Vertebrata</taxon>
        <taxon>Chondrichthyes</taxon>
        <taxon>Elasmobranchii</taxon>
        <taxon>Galeomorphii</taxon>
        <taxon>Galeoidea</taxon>
        <taxon>Orectolobiformes</taxon>
        <taxon>Hemiscylliidae</taxon>
        <taxon>Chiloscyllium</taxon>
    </lineage>
</organism>
<feature type="region of interest" description="Disordered" evidence="1">
    <location>
        <begin position="57"/>
        <end position="244"/>
    </location>
</feature>
<dbReference type="STRING" id="137246.A0A401TQC6"/>
<feature type="compositionally biased region" description="Basic and acidic residues" evidence="1">
    <location>
        <begin position="228"/>
        <end position="244"/>
    </location>
</feature>
<dbReference type="AlphaFoldDB" id="A0A401TQC6"/>
<keyword evidence="3" id="KW-1185">Reference proteome</keyword>
<comment type="caution">
    <text evidence="2">The sequence shown here is derived from an EMBL/GenBank/DDBJ whole genome shotgun (WGS) entry which is preliminary data.</text>
</comment>
<reference evidence="2 3" key="1">
    <citation type="journal article" date="2018" name="Nat. Ecol. Evol.">
        <title>Shark genomes provide insights into elasmobranch evolution and the origin of vertebrates.</title>
        <authorList>
            <person name="Hara Y"/>
            <person name="Yamaguchi K"/>
            <person name="Onimaru K"/>
            <person name="Kadota M"/>
            <person name="Koyanagi M"/>
            <person name="Keeley SD"/>
            <person name="Tatsumi K"/>
            <person name="Tanaka K"/>
            <person name="Motone F"/>
            <person name="Kageyama Y"/>
            <person name="Nozu R"/>
            <person name="Adachi N"/>
            <person name="Nishimura O"/>
            <person name="Nakagawa R"/>
            <person name="Tanegashima C"/>
            <person name="Kiyatake I"/>
            <person name="Matsumoto R"/>
            <person name="Murakumo K"/>
            <person name="Nishida K"/>
            <person name="Terakita A"/>
            <person name="Kuratani S"/>
            <person name="Sato K"/>
            <person name="Hyodo S Kuraku.S."/>
        </authorList>
    </citation>
    <scope>NUCLEOTIDE SEQUENCE [LARGE SCALE GENOMIC DNA]</scope>
</reference>
<feature type="compositionally biased region" description="Polar residues" evidence="1">
    <location>
        <begin position="212"/>
        <end position="227"/>
    </location>
</feature>
<sequence length="244" mass="25675">RSDSPDSLLKLKLESPVYETFERVAVPPGKTGRRKAAQYETHLGCLESIRRGADGRFVVGPEPAISPNPAPPCPGPCPQVQQVQARPPLRPKAHGQAWARPRACYFTVGTSSPADGSQPPPSPDISPIAPGCRPAAPQQAPTPPDAPTPGTGRGSLFELGPVAIGDRGPGRVSPLPGPSSRPGHPQRVCSQASGSRTLLREPSMSLCPLSVPSETTASSLAPNSSGYHSEEASWLLREDRRSNK</sequence>
<evidence type="ECO:0000256" key="1">
    <source>
        <dbReference type="SAM" id="MobiDB-lite"/>
    </source>
</evidence>
<proteinExistence type="predicted"/>
<accession>A0A401TQC6</accession>
<feature type="non-terminal residue" evidence="2">
    <location>
        <position position="1"/>
    </location>
</feature>
<feature type="compositionally biased region" description="Low complexity" evidence="1">
    <location>
        <begin position="125"/>
        <end position="139"/>
    </location>
</feature>
<protein>
    <submittedName>
        <fullName evidence="2">Uncharacterized protein</fullName>
    </submittedName>
</protein>
<dbReference type="Proteomes" id="UP000287033">
    <property type="component" value="Unassembled WGS sequence"/>
</dbReference>
<feature type="non-terminal residue" evidence="2">
    <location>
        <position position="244"/>
    </location>
</feature>